<reference evidence="2 3" key="1">
    <citation type="submission" date="2023-07" db="EMBL/GenBank/DDBJ databases">
        <title>Genomic Encyclopedia of Type Strains, Phase IV (KMG-IV): sequencing the most valuable type-strain genomes for metagenomic binning, comparative biology and taxonomic classification.</title>
        <authorList>
            <person name="Goeker M."/>
        </authorList>
    </citation>
    <scope>NUCLEOTIDE SEQUENCE [LARGE SCALE GENOMIC DNA]</scope>
    <source>
        <strain evidence="2 3">DSM 102814</strain>
    </source>
</reference>
<dbReference type="InterPro" id="IPR050194">
    <property type="entry name" value="Glycosyltransferase_grp1"/>
</dbReference>
<feature type="domain" description="Glycosyl transferase family 1" evidence="1">
    <location>
        <begin position="209"/>
        <end position="368"/>
    </location>
</feature>
<keyword evidence="3" id="KW-1185">Reference proteome</keyword>
<dbReference type="CDD" id="cd03794">
    <property type="entry name" value="GT4_WbuB-like"/>
    <property type="match status" value="1"/>
</dbReference>
<protein>
    <submittedName>
        <fullName evidence="2">Glycosyltransferase involved in cell wall biosynthesis</fullName>
    </submittedName>
</protein>
<dbReference type="Proteomes" id="UP001257659">
    <property type="component" value="Unassembled WGS sequence"/>
</dbReference>
<accession>A0ABU1K855</accession>
<dbReference type="EMBL" id="JAVDQA010000008">
    <property type="protein sequence ID" value="MDR6301801.1"/>
    <property type="molecule type" value="Genomic_DNA"/>
</dbReference>
<evidence type="ECO:0000313" key="2">
    <source>
        <dbReference type="EMBL" id="MDR6301801.1"/>
    </source>
</evidence>
<dbReference type="InterPro" id="IPR001296">
    <property type="entry name" value="Glyco_trans_1"/>
</dbReference>
<dbReference type="SUPFAM" id="SSF53756">
    <property type="entry name" value="UDP-Glycosyltransferase/glycogen phosphorylase"/>
    <property type="match status" value="1"/>
</dbReference>
<comment type="caution">
    <text evidence="2">The sequence shown here is derived from an EMBL/GenBank/DDBJ whole genome shotgun (WGS) entry which is preliminary data.</text>
</comment>
<dbReference type="RefSeq" id="WP_309729555.1">
    <property type="nucleotide sequence ID" value="NZ_JAVDQA010000008.1"/>
</dbReference>
<dbReference type="Pfam" id="PF00534">
    <property type="entry name" value="Glycos_transf_1"/>
    <property type="match status" value="1"/>
</dbReference>
<organism evidence="2 3">
    <name type="scientific">Mesonia maritima</name>
    <dbReference type="NCBI Taxonomy" id="1793873"/>
    <lineage>
        <taxon>Bacteria</taxon>
        <taxon>Pseudomonadati</taxon>
        <taxon>Bacteroidota</taxon>
        <taxon>Flavobacteriia</taxon>
        <taxon>Flavobacteriales</taxon>
        <taxon>Flavobacteriaceae</taxon>
        <taxon>Mesonia</taxon>
    </lineage>
</organism>
<gene>
    <name evidence="2" type="ORF">GGR31_002473</name>
</gene>
<dbReference type="Gene3D" id="3.40.50.2000">
    <property type="entry name" value="Glycogen Phosphorylase B"/>
    <property type="match status" value="2"/>
</dbReference>
<evidence type="ECO:0000259" key="1">
    <source>
        <dbReference type="Pfam" id="PF00534"/>
    </source>
</evidence>
<name>A0ABU1K855_9FLAO</name>
<dbReference type="PANTHER" id="PTHR45947">
    <property type="entry name" value="SULFOQUINOVOSYL TRANSFERASE SQD2"/>
    <property type="match status" value="1"/>
</dbReference>
<dbReference type="PANTHER" id="PTHR45947:SF3">
    <property type="entry name" value="SULFOQUINOVOSYL TRANSFERASE SQD2"/>
    <property type="match status" value="1"/>
</dbReference>
<proteinExistence type="predicted"/>
<evidence type="ECO:0000313" key="3">
    <source>
        <dbReference type="Proteomes" id="UP001257659"/>
    </source>
</evidence>
<sequence length="399" mass="45606">MNVLFLTMAGITTLDKRGIYQDLLNELVERGHNVYIVAPVERRLKQSTRVKKQGKATILNVKTMNLTKSSLIEKGVGQVMVESQYLKSIKKYLKGKRFDLVLYSTPPITFTKVVQYIKKRDNAYAYLLLKDIFPQNAVDMRFIKKGSLLHRYFKKKEKQLYKVSDTIGCMSEANKEFILKHNQEVHEDKVEINPNTINPVFIKYTVAEKKAIREKYNIPADKKVFVYGGNLGIPQGVDFLIQTISAIPTKQAHILVVGTGTQYNKLADWFKSNRSPQATLLSGLPKDEYDKLLATCDVGMIFLDKRFTIPNFPSRLLSYLEMKKPVLAATDVNTDIGKVIENAKCGYWVEAGNLTTMQQKINQLCSDDLTAMGQRGWDLLHKYYLVERSCQLIEKKINV</sequence>